<dbReference type="EMBL" id="JAPUUL010000108">
    <property type="protein sequence ID" value="KAJ8132591.1"/>
    <property type="molecule type" value="Genomic_DNA"/>
</dbReference>
<proteinExistence type="predicted"/>
<keyword evidence="2" id="KW-1185">Reference proteome</keyword>
<evidence type="ECO:0000313" key="2">
    <source>
        <dbReference type="Proteomes" id="UP001153332"/>
    </source>
</evidence>
<protein>
    <submittedName>
        <fullName evidence="1">Uncharacterized protein</fullName>
    </submittedName>
</protein>
<gene>
    <name evidence="1" type="ORF">O1611_g1032</name>
</gene>
<evidence type="ECO:0000313" key="1">
    <source>
        <dbReference type="EMBL" id="KAJ8132591.1"/>
    </source>
</evidence>
<sequence>MDEFGASKDLPSSPWAERYELNHLTFRSGNANHSMLAPEFPRIDDPKYYDRDPLPTDKLPQHSSEIDLLLLTEEQQRTYLFGAETWTTAAIRRYVRFSQSSGFISGGHRLVDATRAAGSQFSSLLPSPLAPSSPFSPGLRRSAGAMGLNDEKNFTVYHHERIQVDETNWLTFWRKRRWFDWIEVSPPYTAPAGRTWSVDDPEIWGMLSVVIELANRIMLALIADRNDGVSETTIPRIPPFGAHEDYWENYVDEFGEAPDPNASVLLSQAAEQKMSQNRMEASCEWGDAMAGYSSRDWTRRLNRLLLKTVFSFASMPAAEGLTQARPLINDKHFPYNSIILIDTRVLEGMLRKDLALGELCTLQVNCAMMMVHELMHAIIIARYLNDDDFAGNMLDKARSGELDADEPYLDGKGMAEMGRYMEQLFFGGCSCLLPLESEGEPRPRPIVMLFRDWPYPGTQQKAAPNSAFLEDGHVNKSYHVPPAWCAKILSESFWQDPNFPRKSENNFHRNPVFLVEYMTIGGGVGPAGRPIVQDSNLMPYIYPEDVRVVDDWEERIRIWESYRASWYGHEVRYENPNSSFCGVFQADRDDCRKWNHVASRRVVHDFADSFARKHLFKCYEIARNLAGRVKDDRRRSFMRSMPSPTRGLTSWRWTWEILEFPFGRDYAVFNHTTPGLLMMASMPIIYREMAERPASSVLWQIQLAPSKEAGATTHMHVIHADPHGERPVSWELVPNRTFHNVLRHGEAKMTRHTQLDYLELVDDVIRVVTEAGAIVPIQFMNAIIAAKDALRADRKEIQKNYGAGHATRWASDWFFKMPEYDPTWCIFDNGGWEAHDLDTPGT</sequence>
<reference evidence="1" key="1">
    <citation type="submission" date="2022-12" db="EMBL/GenBank/DDBJ databases">
        <title>Genome Sequence of Lasiodiplodia mahajangana.</title>
        <authorList>
            <person name="Buettner E."/>
        </authorList>
    </citation>
    <scope>NUCLEOTIDE SEQUENCE</scope>
    <source>
        <strain evidence="1">VT137</strain>
    </source>
</reference>
<accession>A0ACC2JYJ6</accession>
<comment type="caution">
    <text evidence="1">The sequence shown here is derived from an EMBL/GenBank/DDBJ whole genome shotgun (WGS) entry which is preliminary data.</text>
</comment>
<organism evidence="1 2">
    <name type="scientific">Lasiodiplodia mahajangana</name>
    <dbReference type="NCBI Taxonomy" id="1108764"/>
    <lineage>
        <taxon>Eukaryota</taxon>
        <taxon>Fungi</taxon>
        <taxon>Dikarya</taxon>
        <taxon>Ascomycota</taxon>
        <taxon>Pezizomycotina</taxon>
        <taxon>Dothideomycetes</taxon>
        <taxon>Dothideomycetes incertae sedis</taxon>
        <taxon>Botryosphaeriales</taxon>
        <taxon>Botryosphaeriaceae</taxon>
        <taxon>Lasiodiplodia</taxon>
    </lineage>
</organism>
<dbReference type="Proteomes" id="UP001153332">
    <property type="component" value="Unassembled WGS sequence"/>
</dbReference>
<name>A0ACC2JYJ6_9PEZI</name>